<keyword evidence="2" id="KW-1185">Reference proteome</keyword>
<gene>
    <name evidence="1" type="ORF">L602_000900000660</name>
</gene>
<reference evidence="1 2" key="1">
    <citation type="submission" date="2019-07" db="EMBL/GenBank/DDBJ databases">
        <title>Genome sequencing of lignin-degrading bacterial isolates.</title>
        <authorList>
            <person name="Gladden J."/>
        </authorList>
    </citation>
    <scope>NUCLEOTIDE SEQUENCE [LARGE SCALE GENOMIC DNA]</scope>
    <source>
        <strain evidence="1 2">J11</strain>
    </source>
</reference>
<protein>
    <submittedName>
        <fullName evidence="1">Uncharacterized protein</fullName>
    </submittedName>
</protein>
<evidence type="ECO:0000313" key="1">
    <source>
        <dbReference type="EMBL" id="TWG78762.1"/>
    </source>
</evidence>
<dbReference type="AlphaFoldDB" id="A0A562B0K6"/>
<sequence length="204" mass="21771">MLNSILNAVAGVLHPQRRDVASGSHRRAPQGMQRFELIDPAGQPELPVGSRAGARLSCWGRYTDRIRTFFASPQEQGRWGVLPPPAVDLRGRRIELDHLWTSFEGAALDGTSLVLSDTALRGITAGADSSLPVALCMALQSLGTIDGRHAEVRAGVLRQIVSALTASNAAVAPEVSAVLRAYCETTPWFVAVPEVEGLLGRGRA</sequence>
<accession>A0A562B0K6</accession>
<dbReference type="Proteomes" id="UP000318141">
    <property type="component" value="Unassembled WGS sequence"/>
</dbReference>
<proteinExistence type="predicted"/>
<name>A0A562B0K6_9BURK</name>
<dbReference type="EMBL" id="VLJN01000067">
    <property type="protein sequence ID" value="TWG78762.1"/>
    <property type="molecule type" value="Genomic_DNA"/>
</dbReference>
<organism evidence="1 2">
    <name type="scientific">Cupriavidus gilardii J11</name>
    <dbReference type="NCBI Taxonomy" id="936133"/>
    <lineage>
        <taxon>Bacteria</taxon>
        <taxon>Pseudomonadati</taxon>
        <taxon>Pseudomonadota</taxon>
        <taxon>Betaproteobacteria</taxon>
        <taxon>Burkholderiales</taxon>
        <taxon>Burkholderiaceae</taxon>
        <taxon>Cupriavidus</taxon>
    </lineage>
</organism>
<evidence type="ECO:0000313" key="2">
    <source>
        <dbReference type="Proteomes" id="UP000318141"/>
    </source>
</evidence>
<comment type="caution">
    <text evidence="1">The sequence shown here is derived from an EMBL/GenBank/DDBJ whole genome shotgun (WGS) entry which is preliminary data.</text>
</comment>